<name>A0AA36DXP4_LACSI</name>
<gene>
    <name evidence="1" type="ORF">LSALG_LOCUS15409</name>
</gene>
<dbReference type="InterPro" id="IPR011993">
    <property type="entry name" value="PH-like_dom_sf"/>
</dbReference>
<dbReference type="EMBL" id="OX465079">
    <property type="protein sequence ID" value="CAI9275379.1"/>
    <property type="molecule type" value="Genomic_DNA"/>
</dbReference>
<dbReference type="Proteomes" id="UP001177003">
    <property type="component" value="Chromosome 3"/>
</dbReference>
<sequence length="167" mass="19122">MDQRFSKYETGVAIKSTRGLLLSKPYEPHYPLSTTSSKINGIKREASSGPKLIEIMKEMLSHGAKMIQVGSQRKIFRKTFSIREGEKLLKASECNLYTTAGKLLKFQYKVSIPLGKIKGVRESMNMKRPSNNYVELVTIDDFNFWFLGFVNYKKTLRYVHHAIGLHA</sequence>
<dbReference type="Gene3D" id="2.30.29.30">
    <property type="entry name" value="Pleckstrin-homology domain (PH domain)/Phosphotyrosine-binding domain (PTB)"/>
    <property type="match status" value="1"/>
</dbReference>
<organism evidence="1 2">
    <name type="scientific">Lactuca saligna</name>
    <name type="common">Willowleaf lettuce</name>
    <dbReference type="NCBI Taxonomy" id="75948"/>
    <lineage>
        <taxon>Eukaryota</taxon>
        <taxon>Viridiplantae</taxon>
        <taxon>Streptophyta</taxon>
        <taxon>Embryophyta</taxon>
        <taxon>Tracheophyta</taxon>
        <taxon>Spermatophyta</taxon>
        <taxon>Magnoliopsida</taxon>
        <taxon>eudicotyledons</taxon>
        <taxon>Gunneridae</taxon>
        <taxon>Pentapetalae</taxon>
        <taxon>asterids</taxon>
        <taxon>campanulids</taxon>
        <taxon>Asterales</taxon>
        <taxon>Asteraceae</taxon>
        <taxon>Cichorioideae</taxon>
        <taxon>Cichorieae</taxon>
        <taxon>Lactucinae</taxon>
        <taxon>Lactuca</taxon>
    </lineage>
</organism>
<reference evidence="1" key="1">
    <citation type="submission" date="2023-04" db="EMBL/GenBank/DDBJ databases">
        <authorList>
            <person name="Vijverberg K."/>
            <person name="Xiong W."/>
            <person name="Schranz E."/>
        </authorList>
    </citation>
    <scope>NUCLEOTIDE SEQUENCE</scope>
</reference>
<dbReference type="InterPro" id="IPR037848">
    <property type="entry name" value="GEM-like"/>
</dbReference>
<proteinExistence type="predicted"/>
<dbReference type="AlphaFoldDB" id="A0AA36DXP4"/>
<keyword evidence="2" id="KW-1185">Reference proteome</keyword>
<evidence type="ECO:0008006" key="3">
    <source>
        <dbReference type="Google" id="ProtNLM"/>
    </source>
</evidence>
<protein>
    <recommendedName>
        <fullName evidence="3">GRAM domain-containing protein</fullName>
    </recommendedName>
</protein>
<accession>A0AA36DXP4</accession>
<evidence type="ECO:0000313" key="2">
    <source>
        <dbReference type="Proteomes" id="UP001177003"/>
    </source>
</evidence>
<dbReference type="PANTHER" id="PTHR31969">
    <property type="entry name" value="GEM-LIKE PROTEIN 2"/>
    <property type="match status" value="1"/>
</dbReference>
<evidence type="ECO:0000313" key="1">
    <source>
        <dbReference type="EMBL" id="CAI9275379.1"/>
    </source>
</evidence>